<keyword evidence="7" id="KW-1185">Reference proteome</keyword>
<dbReference type="NCBIfam" id="TIGR01458">
    <property type="entry name" value="HAD-SF-IIA-hyp3"/>
    <property type="match status" value="1"/>
</dbReference>
<evidence type="ECO:0000256" key="1">
    <source>
        <dbReference type="ARBA" id="ARBA00001946"/>
    </source>
</evidence>
<evidence type="ECO:0000313" key="6">
    <source>
        <dbReference type="EMBL" id="ODM86904.1"/>
    </source>
</evidence>
<dbReference type="GO" id="GO:0046872">
    <property type="term" value="F:metal ion binding"/>
    <property type="evidence" value="ECO:0007669"/>
    <property type="project" value="UniProtKB-KW"/>
</dbReference>
<dbReference type="Gene3D" id="3.40.50.1000">
    <property type="entry name" value="HAD superfamily/HAD-like"/>
    <property type="match status" value="2"/>
</dbReference>
<dbReference type="PANTHER" id="PTHR19288:SF46">
    <property type="entry name" value="HALOACID DEHALOGENASE-LIKE HYDROLASE DOMAIN-CONTAINING PROTEIN 2"/>
    <property type="match status" value="1"/>
</dbReference>
<dbReference type="InterPro" id="IPR006357">
    <property type="entry name" value="HAD-SF_hydro_IIA"/>
</dbReference>
<evidence type="ECO:0000313" key="7">
    <source>
        <dbReference type="Proteomes" id="UP000094527"/>
    </source>
</evidence>
<dbReference type="GO" id="GO:0016791">
    <property type="term" value="F:phosphatase activity"/>
    <property type="evidence" value="ECO:0007669"/>
    <property type="project" value="InterPro"/>
</dbReference>
<evidence type="ECO:0000256" key="2">
    <source>
        <dbReference type="ARBA" id="ARBA00007958"/>
    </source>
</evidence>
<proteinExistence type="inferred from homology"/>
<evidence type="ECO:0000256" key="5">
    <source>
        <dbReference type="ARBA" id="ARBA00039666"/>
    </source>
</evidence>
<evidence type="ECO:0000256" key="3">
    <source>
        <dbReference type="ARBA" id="ARBA00022723"/>
    </source>
</evidence>
<accession>A0A1D2M1S2</accession>
<dbReference type="SUPFAM" id="SSF56784">
    <property type="entry name" value="HAD-like"/>
    <property type="match status" value="1"/>
</dbReference>
<dbReference type="STRING" id="48709.A0A1D2M1S2"/>
<organism evidence="6 7">
    <name type="scientific">Orchesella cincta</name>
    <name type="common">Springtail</name>
    <name type="synonym">Podura cincta</name>
    <dbReference type="NCBI Taxonomy" id="48709"/>
    <lineage>
        <taxon>Eukaryota</taxon>
        <taxon>Metazoa</taxon>
        <taxon>Ecdysozoa</taxon>
        <taxon>Arthropoda</taxon>
        <taxon>Hexapoda</taxon>
        <taxon>Collembola</taxon>
        <taxon>Entomobryomorpha</taxon>
        <taxon>Entomobryoidea</taxon>
        <taxon>Orchesellidae</taxon>
        <taxon>Orchesellinae</taxon>
        <taxon>Orchesella</taxon>
    </lineage>
</organism>
<comment type="similarity">
    <text evidence="2">Belongs to the HAD-like hydrolase superfamily.</text>
</comment>
<dbReference type="OrthoDB" id="426235at2759"/>
<dbReference type="Pfam" id="PF13344">
    <property type="entry name" value="Hydrolase_6"/>
    <property type="match status" value="1"/>
</dbReference>
<name>A0A1D2M1S2_ORCCI</name>
<comment type="cofactor">
    <cofactor evidence="1">
        <name>Mg(2+)</name>
        <dbReference type="ChEBI" id="CHEBI:18420"/>
    </cofactor>
</comment>
<dbReference type="Proteomes" id="UP000094527">
    <property type="component" value="Unassembled WGS sequence"/>
</dbReference>
<dbReference type="InterPro" id="IPR006355">
    <property type="entry name" value="LHPP/HDHD2"/>
</dbReference>
<dbReference type="GO" id="GO:0005737">
    <property type="term" value="C:cytoplasm"/>
    <property type="evidence" value="ECO:0007669"/>
    <property type="project" value="TreeGrafter"/>
</dbReference>
<keyword evidence="3" id="KW-0479">Metal-binding</keyword>
<dbReference type="Pfam" id="PF13242">
    <property type="entry name" value="Hydrolase_like"/>
    <property type="match status" value="1"/>
</dbReference>
<dbReference type="InterPro" id="IPR023214">
    <property type="entry name" value="HAD_sf"/>
</dbReference>
<dbReference type="InterPro" id="IPR036412">
    <property type="entry name" value="HAD-like_sf"/>
</dbReference>
<keyword evidence="4" id="KW-0460">Magnesium</keyword>
<dbReference type="EMBL" id="LJIJ01006822">
    <property type="protein sequence ID" value="ODM86904.1"/>
    <property type="molecule type" value="Genomic_DNA"/>
</dbReference>
<protein>
    <recommendedName>
        <fullName evidence="5">Haloacid dehalogenase-like hydrolase domain-containing protein 2</fullName>
    </recommendedName>
</protein>
<dbReference type="OMA" id="HKAKYIQ"/>
<comment type="caution">
    <text evidence="6">The sequence shown here is derived from an EMBL/GenBank/DDBJ whole genome shotgun (WGS) entry which is preliminary data.</text>
</comment>
<gene>
    <name evidence="6" type="ORF">Ocin01_19779</name>
</gene>
<dbReference type="AlphaFoldDB" id="A0A1D2M1S2"/>
<sequence>MPSSKKLLNPKIALPVKSASESKATIKTSERTEFLTNANAKSLSSKIEFFLISLNGTVYVEDSNRNKTLTPRAAAAYLTLQNNGKKYKFVTNTSRESDDKTQQLLASIGFGISKNDIYSSLTSTRDYLIKNELRPHLLVSDEVLAEQFSDLHTMLHRPNSVVVGLAPEKFNYANINKCFRLLARDKERKLIAINNGRHCLTPDGLSLGTGPFIKILESASNREAVAVGKPSHLFYWNVLESLGVTDPLTAVMIGDDVREDVIGALAVGMHVCLVKTGKYKAGDELTAIAFSRGEDLVEVPVEERCLVVDTFADAVSLLVKKVVEVGANVLL</sequence>
<reference evidence="6 7" key="1">
    <citation type="journal article" date="2016" name="Genome Biol. Evol.">
        <title>Gene Family Evolution Reflects Adaptation to Soil Environmental Stressors in the Genome of the Collembolan Orchesella cincta.</title>
        <authorList>
            <person name="Faddeeva-Vakhrusheva A."/>
            <person name="Derks M.F."/>
            <person name="Anvar S.Y."/>
            <person name="Agamennone V."/>
            <person name="Suring W."/>
            <person name="Smit S."/>
            <person name="van Straalen N.M."/>
            <person name="Roelofs D."/>
        </authorList>
    </citation>
    <scope>NUCLEOTIDE SEQUENCE [LARGE SCALE GENOMIC DNA]</scope>
    <source>
        <tissue evidence="6">Mixed pool</tissue>
    </source>
</reference>
<evidence type="ECO:0000256" key="4">
    <source>
        <dbReference type="ARBA" id="ARBA00022842"/>
    </source>
</evidence>
<keyword evidence="6" id="KW-0378">Hydrolase</keyword>
<dbReference type="PANTHER" id="PTHR19288">
    <property type="entry name" value="4-NITROPHENYLPHOSPHATASE-RELATED"/>
    <property type="match status" value="1"/>
</dbReference>